<dbReference type="GO" id="GO:0003677">
    <property type="term" value="F:DNA binding"/>
    <property type="evidence" value="ECO:0007669"/>
    <property type="project" value="UniProtKB-KW"/>
</dbReference>
<dbReference type="InterPro" id="IPR010998">
    <property type="entry name" value="Integrase_recombinase_N"/>
</dbReference>
<dbReference type="InterPro" id="IPR028259">
    <property type="entry name" value="AP2-like_int_N"/>
</dbReference>
<evidence type="ECO:0000313" key="4">
    <source>
        <dbReference type="Proteomes" id="UP000051789"/>
    </source>
</evidence>
<protein>
    <submittedName>
        <fullName evidence="3">Integrase</fullName>
    </submittedName>
</protein>
<name>A0A0R2CJ95_9LACO</name>
<sequence>MYRVSYLDEHGKRHQPTKGGFRTKALATQAAIEVEHSKQMGSNLSQADVTLLDYYDRWIDTYKSGKHSHITEARYPTIRRALADYFGDRQQLKTITRTKWQSFINAYAAGTVTPRNPQKPKPRSKDTVSKLNGYIKAMLEDAIADRIINVNFAAHVVNPGAKPQDADLKFLEMDEFHALLAYCLDHAKLRSMYMYVIVTAILTGCRASELIAL</sequence>
<dbReference type="STRING" id="1423810.FD19_GL000456"/>
<dbReference type="SUPFAM" id="SSF56349">
    <property type="entry name" value="DNA breaking-rejoining enzymes"/>
    <property type="match status" value="1"/>
</dbReference>
<dbReference type="Gene3D" id="1.10.150.130">
    <property type="match status" value="1"/>
</dbReference>
<comment type="caution">
    <text evidence="3">The sequence shown here is derived from an EMBL/GenBank/DDBJ whole genome shotgun (WGS) entry which is preliminary data.</text>
</comment>
<evidence type="ECO:0000256" key="1">
    <source>
        <dbReference type="ARBA" id="ARBA00023125"/>
    </source>
</evidence>
<accession>A0A0R2CJ95</accession>
<proteinExistence type="predicted"/>
<dbReference type="EMBL" id="AYZK01000001">
    <property type="protein sequence ID" value="KRM88166.1"/>
    <property type="molecule type" value="Genomic_DNA"/>
</dbReference>
<keyword evidence="1" id="KW-0238">DNA-binding</keyword>
<dbReference type="Proteomes" id="UP000051789">
    <property type="component" value="Unassembled WGS sequence"/>
</dbReference>
<dbReference type="InterPro" id="IPR011010">
    <property type="entry name" value="DNA_brk_join_enz"/>
</dbReference>
<feature type="domain" description="AP2-like integrase N-terminal" evidence="2">
    <location>
        <begin position="2"/>
        <end position="39"/>
    </location>
</feature>
<gene>
    <name evidence="3" type="ORF">FD19_GL000456</name>
</gene>
<dbReference type="RefSeq" id="WP_056969019.1">
    <property type="nucleotide sequence ID" value="NZ_AYZK01000001.1"/>
</dbReference>
<dbReference type="AlphaFoldDB" id="A0A0R2CJ95"/>
<evidence type="ECO:0000313" key="3">
    <source>
        <dbReference type="EMBL" id="KRM88166.1"/>
    </source>
</evidence>
<dbReference type="PATRIC" id="fig|1423810.4.peg.466"/>
<keyword evidence="4" id="KW-1185">Reference proteome</keyword>
<evidence type="ECO:0000259" key="2">
    <source>
        <dbReference type="Pfam" id="PF14657"/>
    </source>
</evidence>
<dbReference type="Pfam" id="PF14657">
    <property type="entry name" value="Arm-DNA-bind_4"/>
    <property type="match status" value="1"/>
</dbReference>
<organism evidence="3 4">
    <name type="scientific">Lacticaseibacillus thailandensis DSM 22698 = JCM 13996</name>
    <dbReference type="NCBI Taxonomy" id="1423810"/>
    <lineage>
        <taxon>Bacteria</taxon>
        <taxon>Bacillati</taxon>
        <taxon>Bacillota</taxon>
        <taxon>Bacilli</taxon>
        <taxon>Lactobacillales</taxon>
        <taxon>Lactobacillaceae</taxon>
        <taxon>Lacticaseibacillus</taxon>
    </lineage>
</organism>
<reference evidence="3 4" key="1">
    <citation type="journal article" date="2015" name="Genome Announc.">
        <title>Expanding the biotechnology potential of lactobacilli through comparative genomics of 213 strains and associated genera.</title>
        <authorList>
            <person name="Sun Z."/>
            <person name="Harris H.M."/>
            <person name="McCann A."/>
            <person name="Guo C."/>
            <person name="Argimon S."/>
            <person name="Zhang W."/>
            <person name="Yang X."/>
            <person name="Jeffery I.B."/>
            <person name="Cooney J.C."/>
            <person name="Kagawa T.F."/>
            <person name="Liu W."/>
            <person name="Song Y."/>
            <person name="Salvetti E."/>
            <person name="Wrobel A."/>
            <person name="Rasinkangas P."/>
            <person name="Parkhill J."/>
            <person name="Rea M.C."/>
            <person name="O'Sullivan O."/>
            <person name="Ritari J."/>
            <person name="Douillard F.P."/>
            <person name="Paul Ross R."/>
            <person name="Yang R."/>
            <person name="Briner A.E."/>
            <person name="Felis G.E."/>
            <person name="de Vos W.M."/>
            <person name="Barrangou R."/>
            <person name="Klaenhammer T.R."/>
            <person name="Caufield P.W."/>
            <person name="Cui Y."/>
            <person name="Zhang H."/>
            <person name="O'Toole P.W."/>
        </authorList>
    </citation>
    <scope>NUCLEOTIDE SEQUENCE [LARGE SCALE GENOMIC DNA]</scope>
    <source>
        <strain evidence="3 4">DSM 22698</strain>
    </source>
</reference>